<dbReference type="EMBL" id="LGSZ01000037">
    <property type="protein sequence ID" value="KPH80799.1"/>
    <property type="molecule type" value="Genomic_DNA"/>
</dbReference>
<comment type="caution">
    <text evidence="1">The sequence shown here is derived from an EMBL/GenBank/DDBJ whole genome shotgun (WGS) entry which is preliminary data.</text>
</comment>
<protein>
    <submittedName>
        <fullName evidence="1">Uncharacterized protein</fullName>
    </submittedName>
</protein>
<dbReference type="OrthoDB" id="238413at2"/>
<sequence>MSGPKVVRIVTREESEAICRGMLARIDAALEQWTLTGRLHDTIDDAAIAASRRRRDSLSTLVSQGRFADVQGQAPAEEAFLRADMATRLAQATAAKAVARTHARRRVEAAATLLRTLREAGIEIGAETVQGLERGDDGALAEGFRALSIGRASPATSSGLANKLRIGEMPTSFADWLASQPAPEVDLEIAKIEARLDELATLDVAANVDGLRARLEEVRVAQPSRRSLILDGLEVETGRLLTDARKTAELLSALHLRVAELEEATLPHDAFAVTAATSILDLERMLEAADRALAEQIGKAAAASRRAAVMKGLAGLGYEVREGMTTTLARSGKLVVADSARPGYGVELSGSVDFRQMQMRPVALETSGQASDPSRDRDAETIWCGQVNELAKTLADGGGGLEIVRSLPIGVTPLKRITVAAWKEGERVELENSMVRKLR</sequence>
<gene>
    <name evidence="1" type="ORF">AE618_11260</name>
</gene>
<dbReference type="RefSeq" id="WP_054209159.1">
    <property type="nucleotide sequence ID" value="NZ_LGSZ01000037.1"/>
</dbReference>
<dbReference type="PATRIC" id="fig|1526658.3.peg.2561"/>
<proteinExistence type="predicted"/>
<dbReference type="Proteomes" id="UP000037822">
    <property type="component" value="Unassembled WGS sequence"/>
</dbReference>
<reference evidence="1 2" key="1">
    <citation type="submission" date="2015-07" db="EMBL/GenBank/DDBJ databases">
        <title>Whole genome sequencing of Bosea vaviloviae isolated from cave pool.</title>
        <authorList>
            <person name="Tan N.E.H."/>
            <person name="Lee Y.P."/>
            <person name="Gan H.M."/>
            <person name="Barton H."/>
            <person name="Savka M.A."/>
        </authorList>
    </citation>
    <scope>NUCLEOTIDE SEQUENCE [LARGE SCALE GENOMIC DNA]</scope>
    <source>
        <strain evidence="1 2">SD260</strain>
    </source>
</reference>
<evidence type="ECO:0000313" key="1">
    <source>
        <dbReference type="EMBL" id="KPH80799.1"/>
    </source>
</evidence>
<organism evidence="1 2">
    <name type="scientific">Bosea vaviloviae</name>
    <dbReference type="NCBI Taxonomy" id="1526658"/>
    <lineage>
        <taxon>Bacteria</taxon>
        <taxon>Pseudomonadati</taxon>
        <taxon>Pseudomonadota</taxon>
        <taxon>Alphaproteobacteria</taxon>
        <taxon>Hyphomicrobiales</taxon>
        <taxon>Boseaceae</taxon>
        <taxon>Bosea</taxon>
    </lineage>
</organism>
<evidence type="ECO:0000313" key="2">
    <source>
        <dbReference type="Proteomes" id="UP000037822"/>
    </source>
</evidence>
<dbReference type="AlphaFoldDB" id="A0A0N1F525"/>
<name>A0A0N1F525_9HYPH</name>
<accession>A0A0N1F525</accession>
<keyword evidence="2" id="KW-1185">Reference proteome</keyword>